<name>A0A543HXZ4_9MICO</name>
<dbReference type="EMBL" id="VFPN01000002">
    <property type="protein sequence ID" value="TQM63105.1"/>
    <property type="molecule type" value="Genomic_DNA"/>
</dbReference>
<gene>
    <name evidence="3" type="ORF">FB466_1354</name>
</gene>
<sequence length="576" mass="62370">MTASITDAQETDVLIIGSGPVGLSLANLLGINGVRVTVLEALPSLIDYPRGVGLDDESLRSIQTMGLVEAVLPHTSPQHIMRLVNGRGKVFVEIAPTTDEYGWSRRNGFVQPLVDEELYAGAVARAGVEVRFAHTVESIAESGDHVNVTARNADDELVTFSARYVVGCDGGRSLTRKHIGVSFDGQSPSTRWLVVDVNNDPLGTPNIFLGADPKRPYVSLGLPHAIRRFEFMLFDDEPDSLVDNAVFINKLLSEHVPHADALDIVRQRVYTHHSRIASSFRRGRVFLAGDAAHLMPVWQGQGYNSGVRDATNLAWKLSAVINGISDERLLDTYDVERHDHAKAMIDISTAFGRVIKPTNRIVTAGRDLAAAALNLSPSVKQYFAQMKYKPMPRYRAGAIVDASTLASGVSQGTIVRKIHAISSANTNVSPVGTQFIQPRVDTDTDSGVLLDDVIGTGWGVLLWGSIPEQVFSAEDLAVLDRLGTTFVSIRPVTQTKNTPSAVPNTRVVADVTGRLKKWFDDRPTPVVFLRPDRFVAAACLNQDASATLRSLTRAIHLLPVAAVAPAPAAEPHLAAK</sequence>
<dbReference type="PANTHER" id="PTHR43476">
    <property type="entry name" value="3-(3-HYDROXY-PHENYL)PROPIONATE/3-HYDROXYCINNAMIC ACID HYDROXYLASE"/>
    <property type="match status" value="1"/>
</dbReference>
<keyword evidence="1" id="KW-0560">Oxidoreductase</keyword>
<proteinExistence type="predicted"/>
<dbReference type="Gene3D" id="3.30.70.2450">
    <property type="match status" value="1"/>
</dbReference>
<dbReference type="NCBIfam" id="NF004831">
    <property type="entry name" value="PRK06183.1-5"/>
    <property type="match status" value="1"/>
</dbReference>
<comment type="caution">
    <text evidence="3">The sequence shown here is derived from an EMBL/GenBank/DDBJ whole genome shotgun (WGS) entry which is preliminary data.</text>
</comment>
<dbReference type="PANTHER" id="PTHR43476:SF3">
    <property type="entry name" value="FAD-BINDING MONOOXYGENASE"/>
    <property type="match status" value="1"/>
</dbReference>
<evidence type="ECO:0000313" key="3">
    <source>
        <dbReference type="EMBL" id="TQM63105.1"/>
    </source>
</evidence>
<keyword evidence="4" id="KW-1185">Reference proteome</keyword>
<dbReference type="InterPro" id="IPR050631">
    <property type="entry name" value="PheA/TfdB_FAD_monoxygenase"/>
</dbReference>
<dbReference type="InterPro" id="IPR002938">
    <property type="entry name" value="FAD-bd"/>
</dbReference>
<dbReference type="OrthoDB" id="4246007at2"/>
<accession>A0A543HXZ4</accession>
<dbReference type="SUPFAM" id="SSF51905">
    <property type="entry name" value="FAD/NAD(P)-binding domain"/>
    <property type="match status" value="1"/>
</dbReference>
<feature type="domain" description="FAD-binding" evidence="2">
    <location>
        <begin position="10"/>
        <end position="346"/>
    </location>
</feature>
<dbReference type="Pfam" id="PF01494">
    <property type="entry name" value="FAD_binding_3"/>
    <property type="match status" value="1"/>
</dbReference>
<dbReference type="AlphaFoldDB" id="A0A543HXZ4"/>
<dbReference type="NCBIfam" id="NF004829">
    <property type="entry name" value="PRK06183.1-3"/>
    <property type="match status" value="1"/>
</dbReference>
<evidence type="ECO:0000259" key="2">
    <source>
        <dbReference type="Pfam" id="PF01494"/>
    </source>
</evidence>
<dbReference type="PRINTS" id="PR00420">
    <property type="entry name" value="RNGMNOXGNASE"/>
</dbReference>
<reference evidence="3 4" key="1">
    <citation type="submission" date="2019-06" db="EMBL/GenBank/DDBJ databases">
        <title>Sequencing the genomes of 1000 actinobacteria strains.</title>
        <authorList>
            <person name="Klenk H.-P."/>
        </authorList>
    </citation>
    <scope>NUCLEOTIDE SEQUENCE [LARGE SCALE GENOMIC DNA]</scope>
    <source>
        <strain evidence="3 4">DSM 18031</strain>
    </source>
</reference>
<dbReference type="RefSeq" id="WP_141917023.1">
    <property type="nucleotide sequence ID" value="NZ_BAAAYS010000016.1"/>
</dbReference>
<dbReference type="GO" id="GO:0019622">
    <property type="term" value="P:3-(3-hydroxy)phenylpropionate catabolic process"/>
    <property type="evidence" value="ECO:0007669"/>
    <property type="project" value="TreeGrafter"/>
</dbReference>
<evidence type="ECO:0000313" key="4">
    <source>
        <dbReference type="Proteomes" id="UP000318331"/>
    </source>
</evidence>
<protein>
    <submittedName>
        <fullName evidence="3">3-(3-hydroxy-phenyl)propionate hydroxylase</fullName>
    </submittedName>
</protein>
<evidence type="ECO:0000256" key="1">
    <source>
        <dbReference type="ARBA" id="ARBA00023002"/>
    </source>
</evidence>
<dbReference type="GO" id="GO:0008688">
    <property type="term" value="F:3-(3-hydroxyphenyl)propionate hydroxylase activity"/>
    <property type="evidence" value="ECO:0007669"/>
    <property type="project" value="TreeGrafter"/>
</dbReference>
<dbReference type="Gene3D" id="3.50.50.60">
    <property type="entry name" value="FAD/NAD(P)-binding domain"/>
    <property type="match status" value="1"/>
</dbReference>
<dbReference type="Proteomes" id="UP000318331">
    <property type="component" value="Unassembled WGS sequence"/>
</dbReference>
<dbReference type="InterPro" id="IPR036188">
    <property type="entry name" value="FAD/NAD-bd_sf"/>
</dbReference>
<organism evidence="3 4">
    <name type="scientific">Klugiella xanthotipulae</name>
    <dbReference type="NCBI Taxonomy" id="244735"/>
    <lineage>
        <taxon>Bacteria</taxon>
        <taxon>Bacillati</taxon>
        <taxon>Actinomycetota</taxon>
        <taxon>Actinomycetes</taxon>
        <taxon>Micrococcales</taxon>
        <taxon>Microbacteriaceae</taxon>
        <taxon>Klugiella</taxon>
    </lineage>
</organism>
<dbReference type="GO" id="GO:0071949">
    <property type="term" value="F:FAD binding"/>
    <property type="evidence" value="ECO:0007669"/>
    <property type="project" value="InterPro"/>
</dbReference>